<evidence type="ECO:0008006" key="4">
    <source>
        <dbReference type="Google" id="ProtNLM"/>
    </source>
</evidence>
<gene>
    <name evidence="2" type="ORF">BINO364_LOCUS3417</name>
</gene>
<evidence type="ECO:0000313" key="2">
    <source>
        <dbReference type="EMBL" id="CAH0716710.1"/>
    </source>
</evidence>
<keyword evidence="3" id="KW-1185">Reference proteome</keyword>
<keyword evidence="1" id="KW-0732">Signal</keyword>
<organism evidence="2 3">
    <name type="scientific">Brenthis ino</name>
    <name type="common">lesser marbled fritillary</name>
    <dbReference type="NCBI Taxonomy" id="405034"/>
    <lineage>
        <taxon>Eukaryota</taxon>
        <taxon>Metazoa</taxon>
        <taxon>Ecdysozoa</taxon>
        <taxon>Arthropoda</taxon>
        <taxon>Hexapoda</taxon>
        <taxon>Insecta</taxon>
        <taxon>Pterygota</taxon>
        <taxon>Neoptera</taxon>
        <taxon>Endopterygota</taxon>
        <taxon>Lepidoptera</taxon>
        <taxon>Glossata</taxon>
        <taxon>Ditrysia</taxon>
        <taxon>Papilionoidea</taxon>
        <taxon>Nymphalidae</taxon>
        <taxon>Heliconiinae</taxon>
        <taxon>Argynnini</taxon>
        <taxon>Brenthis</taxon>
    </lineage>
</organism>
<accession>A0A8J9VC87</accession>
<feature type="signal peptide" evidence="1">
    <location>
        <begin position="1"/>
        <end position="40"/>
    </location>
</feature>
<reference evidence="2" key="1">
    <citation type="submission" date="2021-12" db="EMBL/GenBank/DDBJ databases">
        <authorList>
            <person name="Martin H S."/>
        </authorList>
    </citation>
    <scope>NUCLEOTIDE SEQUENCE</scope>
</reference>
<feature type="non-terminal residue" evidence="2">
    <location>
        <position position="141"/>
    </location>
</feature>
<dbReference type="Proteomes" id="UP000838878">
    <property type="component" value="Chromosome 11"/>
</dbReference>
<evidence type="ECO:0000256" key="1">
    <source>
        <dbReference type="SAM" id="SignalP"/>
    </source>
</evidence>
<proteinExistence type="predicted"/>
<evidence type="ECO:0000313" key="3">
    <source>
        <dbReference type="Proteomes" id="UP000838878"/>
    </source>
</evidence>
<dbReference type="AlphaFoldDB" id="A0A8J9VC87"/>
<dbReference type="OrthoDB" id="10046852at2759"/>
<dbReference type="Gene3D" id="2.10.25.10">
    <property type="entry name" value="Laminin"/>
    <property type="match status" value="1"/>
</dbReference>
<sequence length="141" mass="15667">MIGRSLERMFDISRVAHTRPNMRWRVALLVAIACFLTIQACEPGEMQNGCKIFGTACTCGYGCKTEFIYRTRRACLNALWERSSNVCSRLPCSRGICTQTAQDPGFACKCEGTGFYGQRCEKACPTVAVHGLVFPHECIVI</sequence>
<feature type="chain" id="PRO_5035435628" description="EGF-like domain-containing protein" evidence="1">
    <location>
        <begin position="41"/>
        <end position="141"/>
    </location>
</feature>
<dbReference type="EMBL" id="OV170231">
    <property type="protein sequence ID" value="CAH0716710.1"/>
    <property type="molecule type" value="Genomic_DNA"/>
</dbReference>
<name>A0A8J9VC87_9NEOP</name>
<protein>
    <recommendedName>
        <fullName evidence="4">EGF-like domain-containing protein</fullName>
    </recommendedName>
</protein>